<dbReference type="HOGENOM" id="CLU_2112693_0_0_1"/>
<evidence type="ECO:0000313" key="2">
    <source>
        <dbReference type="EnsemblPlants" id="OGLUM04G19910.1"/>
    </source>
</evidence>
<protein>
    <submittedName>
        <fullName evidence="2">Uncharacterized protein</fullName>
    </submittedName>
</protein>
<reference evidence="2" key="2">
    <citation type="submission" date="2018-05" db="EMBL/GenBank/DDBJ databases">
        <title>OgluRS3 (Oryza glumaepatula Reference Sequence Version 3).</title>
        <authorList>
            <person name="Zhang J."/>
            <person name="Kudrna D."/>
            <person name="Lee S."/>
            <person name="Talag J."/>
            <person name="Welchert J."/>
            <person name="Wing R.A."/>
        </authorList>
    </citation>
    <scope>NUCLEOTIDE SEQUENCE [LARGE SCALE GENOMIC DNA]</scope>
</reference>
<organism evidence="2">
    <name type="scientific">Oryza glumipatula</name>
    <dbReference type="NCBI Taxonomy" id="40148"/>
    <lineage>
        <taxon>Eukaryota</taxon>
        <taxon>Viridiplantae</taxon>
        <taxon>Streptophyta</taxon>
        <taxon>Embryophyta</taxon>
        <taxon>Tracheophyta</taxon>
        <taxon>Spermatophyta</taxon>
        <taxon>Magnoliopsida</taxon>
        <taxon>Liliopsida</taxon>
        <taxon>Poales</taxon>
        <taxon>Poaceae</taxon>
        <taxon>BOP clade</taxon>
        <taxon>Oryzoideae</taxon>
        <taxon>Oryzeae</taxon>
        <taxon>Oryzinae</taxon>
        <taxon>Oryza</taxon>
    </lineage>
</organism>
<feature type="compositionally biased region" description="Polar residues" evidence="1">
    <location>
        <begin position="1"/>
        <end position="14"/>
    </location>
</feature>
<dbReference type="EnsemblPlants" id="OGLUM04G19910.1">
    <property type="protein sequence ID" value="OGLUM04G19910.1"/>
    <property type="gene ID" value="OGLUM04G19910"/>
</dbReference>
<keyword evidence="3" id="KW-1185">Reference proteome</keyword>
<feature type="region of interest" description="Disordered" evidence="1">
    <location>
        <begin position="73"/>
        <end position="99"/>
    </location>
</feature>
<proteinExistence type="predicted"/>
<reference evidence="2" key="1">
    <citation type="submission" date="2015-04" db="UniProtKB">
        <authorList>
            <consortium name="EnsemblPlants"/>
        </authorList>
    </citation>
    <scope>IDENTIFICATION</scope>
</reference>
<accession>A0A0D9ZNK6</accession>
<dbReference type="Proteomes" id="UP000026961">
    <property type="component" value="Chromosome 4"/>
</dbReference>
<evidence type="ECO:0000313" key="3">
    <source>
        <dbReference type="Proteomes" id="UP000026961"/>
    </source>
</evidence>
<name>A0A0D9ZNK6_9ORYZ</name>
<feature type="region of interest" description="Disordered" evidence="1">
    <location>
        <begin position="1"/>
        <end position="33"/>
    </location>
</feature>
<sequence>MATPSTTLNAAWQQRSRRSHAEKAVHPTIPRGPHGCASLGCCLAGVATLSLCTDLSTSNPALARVVASPGEMDLHDAQMAGNQSTKQQPEPAIRSRQQYPLNSEAFEEACATYSQ</sequence>
<dbReference type="Gramene" id="OGLUM04G19910.1">
    <property type="protein sequence ID" value="OGLUM04G19910.1"/>
    <property type="gene ID" value="OGLUM04G19910"/>
</dbReference>
<dbReference type="AlphaFoldDB" id="A0A0D9ZNK6"/>
<evidence type="ECO:0000256" key="1">
    <source>
        <dbReference type="SAM" id="MobiDB-lite"/>
    </source>
</evidence>